<evidence type="ECO:0000313" key="4">
    <source>
        <dbReference type="EMBL" id="OCH78475.1"/>
    </source>
</evidence>
<dbReference type="EMBL" id="MAJZ01000178">
    <property type="protein sequence ID" value="OCH78475.1"/>
    <property type="molecule type" value="Genomic_DNA"/>
</dbReference>
<name>A0A1B9R2S0_9VIBR</name>
<sequence>MEIVKATIEQLDLISPLFDAYRVFYGQESDLTVAREFIESRLNNNESVIYLALDDKGNGLGFTQLYPSFSSVSAARTWVLNDLFVLDTARGQGVAKKLMDAAKDMGQKDNVKGLALETAESNVNAQKLYESLGYERESGTYHYFLQLQA</sequence>
<evidence type="ECO:0000256" key="1">
    <source>
        <dbReference type="ARBA" id="ARBA00022679"/>
    </source>
</evidence>
<dbReference type="CDD" id="cd04301">
    <property type="entry name" value="NAT_SF"/>
    <property type="match status" value="1"/>
</dbReference>
<dbReference type="GO" id="GO:0016747">
    <property type="term" value="F:acyltransferase activity, transferring groups other than amino-acyl groups"/>
    <property type="evidence" value="ECO:0007669"/>
    <property type="project" value="InterPro"/>
</dbReference>
<dbReference type="SUPFAM" id="SSF55729">
    <property type="entry name" value="Acyl-CoA N-acyltransferases (Nat)"/>
    <property type="match status" value="1"/>
</dbReference>
<keyword evidence="1 4" id="KW-0808">Transferase</keyword>
<dbReference type="AlphaFoldDB" id="A0A1B9R2S0"/>
<dbReference type="InterPro" id="IPR050680">
    <property type="entry name" value="YpeA/RimI_acetyltransf"/>
</dbReference>
<dbReference type="RefSeq" id="WP_065576318.1">
    <property type="nucleotide sequence ID" value="NZ_JBNGCH010000178.1"/>
</dbReference>
<accession>A0A1B9R2S0</accession>
<organism evidence="4 5">
    <name type="scientific">Vibrio genomosp. F10</name>
    <dbReference type="NCBI Taxonomy" id="723171"/>
    <lineage>
        <taxon>Bacteria</taxon>
        <taxon>Pseudomonadati</taxon>
        <taxon>Pseudomonadota</taxon>
        <taxon>Gammaproteobacteria</taxon>
        <taxon>Vibrionales</taxon>
        <taxon>Vibrionaceae</taxon>
        <taxon>Vibrio</taxon>
    </lineage>
</organism>
<comment type="caution">
    <text evidence="4">The sequence shown here is derived from an EMBL/GenBank/DDBJ whole genome shotgun (WGS) entry which is preliminary data.</text>
</comment>
<keyword evidence="5" id="KW-1185">Reference proteome</keyword>
<feature type="domain" description="N-acetyltransferase" evidence="3">
    <location>
        <begin position="1"/>
        <end position="149"/>
    </location>
</feature>
<dbReference type="Proteomes" id="UP000093173">
    <property type="component" value="Unassembled WGS sequence"/>
</dbReference>
<dbReference type="PANTHER" id="PTHR43420">
    <property type="entry name" value="ACETYLTRANSFERASE"/>
    <property type="match status" value="1"/>
</dbReference>
<evidence type="ECO:0000313" key="5">
    <source>
        <dbReference type="Proteomes" id="UP000093173"/>
    </source>
</evidence>
<protein>
    <submittedName>
        <fullName evidence="4">Acetyltransferase</fullName>
    </submittedName>
</protein>
<dbReference type="InterPro" id="IPR016181">
    <property type="entry name" value="Acyl_CoA_acyltransferase"/>
</dbReference>
<keyword evidence="2" id="KW-0012">Acyltransferase</keyword>
<proteinExistence type="predicted"/>
<dbReference type="Gene3D" id="3.40.630.30">
    <property type="match status" value="1"/>
</dbReference>
<dbReference type="PROSITE" id="PS51186">
    <property type="entry name" value="GNAT"/>
    <property type="match status" value="1"/>
</dbReference>
<dbReference type="Pfam" id="PF00583">
    <property type="entry name" value="Acetyltransf_1"/>
    <property type="match status" value="1"/>
</dbReference>
<reference evidence="5" key="1">
    <citation type="submission" date="2016-06" db="EMBL/GenBank/DDBJ databases">
        <authorList>
            <person name="Hehemann J.-H."/>
            <person name="Arevalo P."/>
            <person name="Datta M.S."/>
            <person name="Polz M.F."/>
        </authorList>
    </citation>
    <scope>NUCLEOTIDE SEQUENCE [LARGE SCALE GENOMIC DNA]</scope>
    <source>
        <strain evidence="5">9CSC122</strain>
    </source>
</reference>
<dbReference type="InterPro" id="IPR000182">
    <property type="entry name" value="GNAT_dom"/>
</dbReference>
<gene>
    <name evidence="4" type="ORF">A6E14_17685</name>
</gene>
<evidence type="ECO:0000256" key="2">
    <source>
        <dbReference type="ARBA" id="ARBA00023315"/>
    </source>
</evidence>
<evidence type="ECO:0000259" key="3">
    <source>
        <dbReference type="PROSITE" id="PS51186"/>
    </source>
</evidence>